<protein>
    <submittedName>
        <fullName evidence="2">Uncharacterized protein</fullName>
    </submittedName>
</protein>
<proteinExistence type="predicted"/>
<feature type="region of interest" description="Disordered" evidence="1">
    <location>
        <begin position="15"/>
        <end position="45"/>
    </location>
</feature>
<keyword evidence="3" id="KW-1185">Reference proteome</keyword>
<feature type="compositionally biased region" description="Polar residues" evidence="1">
    <location>
        <begin position="27"/>
        <end position="45"/>
    </location>
</feature>
<reference evidence="2" key="1">
    <citation type="submission" date="2018-11" db="EMBL/GenBank/DDBJ databases">
        <authorList>
            <person name="Grassa J C."/>
        </authorList>
    </citation>
    <scope>NUCLEOTIDE SEQUENCE [LARGE SCALE GENOMIC DNA]</scope>
</reference>
<dbReference type="EnsemblPlants" id="evm.model.04.376">
    <property type="protein sequence ID" value="cds.evm.model.04.376"/>
    <property type="gene ID" value="evm.TU.04.376"/>
</dbReference>
<evidence type="ECO:0000256" key="1">
    <source>
        <dbReference type="SAM" id="MobiDB-lite"/>
    </source>
</evidence>
<evidence type="ECO:0000313" key="2">
    <source>
        <dbReference type="EnsemblPlants" id="cds.evm.model.04.376"/>
    </source>
</evidence>
<dbReference type="Proteomes" id="UP000596661">
    <property type="component" value="Chromosome 4"/>
</dbReference>
<reference evidence="2" key="2">
    <citation type="submission" date="2021-03" db="UniProtKB">
        <authorList>
            <consortium name="EnsemblPlants"/>
        </authorList>
    </citation>
    <scope>IDENTIFICATION</scope>
</reference>
<dbReference type="Gramene" id="evm.model.04.376">
    <property type="protein sequence ID" value="cds.evm.model.04.376"/>
    <property type="gene ID" value="evm.TU.04.376"/>
</dbReference>
<accession>A0A803PH83</accession>
<feature type="region of interest" description="Disordered" evidence="1">
    <location>
        <begin position="83"/>
        <end position="111"/>
    </location>
</feature>
<dbReference type="EMBL" id="UZAU01000358">
    <property type="status" value="NOT_ANNOTATED_CDS"/>
    <property type="molecule type" value="Genomic_DNA"/>
</dbReference>
<feature type="compositionally biased region" description="Polar residues" evidence="1">
    <location>
        <begin position="98"/>
        <end position="107"/>
    </location>
</feature>
<evidence type="ECO:0000313" key="3">
    <source>
        <dbReference type="Proteomes" id="UP000596661"/>
    </source>
</evidence>
<feature type="compositionally biased region" description="Basic and acidic residues" evidence="1">
    <location>
        <begin position="15"/>
        <end position="24"/>
    </location>
</feature>
<organism evidence="2 3">
    <name type="scientific">Cannabis sativa</name>
    <name type="common">Hemp</name>
    <name type="synonym">Marijuana</name>
    <dbReference type="NCBI Taxonomy" id="3483"/>
    <lineage>
        <taxon>Eukaryota</taxon>
        <taxon>Viridiplantae</taxon>
        <taxon>Streptophyta</taxon>
        <taxon>Embryophyta</taxon>
        <taxon>Tracheophyta</taxon>
        <taxon>Spermatophyta</taxon>
        <taxon>Magnoliopsida</taxon>
        <taxon>eudicotyledons</taxon>
        <taxon>Gunneridae</taxon>
        <taxon>Pentapetalae</taxon>
        <taxon>rosids</taxon>
        <taxon>fabids</taxon>
        <taxon>Rosales</taxon>
        <taxon>Cannabaceae</taxon>
        <taxon>Cannabis</taxon>
    </lineage>
</organism>
<name>A0A803PH83_CANSA</name>
<sequence>MDNFLDAINSRANEVREVAKDGKSKGKTAQVSGSGSQKSTPPASSQEVVLKALTLEDLSSLVINLTEPVMDVVPLRQMPMGQVEEDSSNYDGPVLISRKQSGTSNDGVNKKMKVNAKEVTTAGYCEETSL</sequence>
<dbReference type="AlphaFoldDB" id="A0A803PH83"/>